<evidence type="ECO:0008006" key="3">
    <source>
        <dbReference type="Google" id="ProtNLM"/>
    </source>
</evidence>
<dbReference type="Proteomes" id="UP000271705">
    <property type="component" value="Unassembled WGS sequence"/>
</dbReference>
<evidence type="ECO:0000313" key="1">
    <source>
        <dbReference type="EMBL" id="RTQ87405.1"/>
    </source>
</evidence>
<name>A0A3S0JNN6_STEMA</name>
<comment type="caution">
    <text evidence="1">The sequence shown here is derived from an EMBL/GenBank/DDBJ whole genome shotgun (WGS) entry which is preliminary data.</text>
</comment>
<sequence>MITTPQRRELLRALYSTERLYIEFSSSSIFQKQPARNFLDSLWNLVATGEMPSQGLISETDLYVENAVPLDEYGLSAADNKGEAFILALGSLVLFLGEEPAESLDFIPEEFERHVIEEVVVDEMIDRLGPAQQSLLVTKEVRAEIDNHPLIRAFVSQVQLDEWKSRSIDLNPEDIEKSKG</sequence>
<organism evidence="1 2">
    <name type="scientific">Stenotrophomonas maltophilia</name>
    <name type="common">Pseudomonas maltophilia</name>
    <name type="synonym">Xanthomonas maltophilia</name>
    <dbReference type="NCBI Taxonomy" id="40324"/>
    <lineage>
        <taxon>Bacteria</taxon>
        <taxon>Pseudomonadati</taxon>
        <taxon>Pseudomonadota</taxon>
        <taxon>Gammaproteobacteria</taxon>
        <taxon>Lysobacterales</taxon>
        <taxon>Lysobacteraceae</taxon>
        <taxon>Stenotrophomonas</taxon>
        <taxon>Stenotrophomonas maltophilia group</taxon>
    </lineage>
</organism>
<protein>
    <recommendedName>
        <fullName evidence="3">DUF416 family protein</fullName>
    </recommendedName>
</protein>
<dbReference type="AlphaFoldDB" id="A0A3S0JNN6"/>
<accession>A0A3S0JNN6</accession>
<gene>
    <name evidence="1" type="ORF">EKL94_15825</name>
</gene>
<evidence type="ECO:0000313" key="2">
    <source>
        <dbReference type="Proteomes" id="UP000271705"/>
    </source>
</evidence>
<dbReference type="RefSeq" id="WP_126929818.1">
    <property type="nucleotide sequence ID" value="NZ_RXLZ01000049.1"/>
</dbReference>
<reference evidence="1 2" key="1">
    <citation type="submission" date="2018-12" db="EMBL/GenBank/DDBJ databases">
        <authorList>
            <person name="Kartti S."/>
            <person name="Manni A."/>
            <person name="Chemao El Fihri M.W."/>
            <person name="Laamarti M."/>
            <person name="Temsamani L."/>
            <person name="El Jamali J.E."/>
            <person name="Ouadghiri M."/>
            <person name="Ibrahimi A."/>
            <person name="Filati-Maltouf A."/>
        </authorList>
    </citation>
    <scope>NUCLEOTIDE SEQUENCE [LARGE SCALE GENOMIC DNA]</scope>
    <source>
        <strain evidence="1 2">MDMC339</strain>
    </source>
</reference>
<dbReference type="EMBL" id="RXLZ01000049">
    <property type="protein sequence ID" value="RTQ87405.1"/>
    <property type="molecule type" value="Genomic_DNA"/>
</dbReference>
<proteinExistence type="predicted"/>